<evidence type="ECO:0000256" key="11">
    <source>
        <dbReference type="SAM" id="MobiDB-lite"/>
    </source>
</evidence>
<keyword evidence="6" id="KW-0256">Endoplasmic reticulum</keyword>
<organism evidence="13 14">
    <name type="scientific">Coccomyxa subellipsoidea</name>
    <dbReference type="NCBI Taxonomy" id="248742"/>
    <lineage>
        <taxon>Eukaryota</taxon>
        <taxon>Viridiplantae</taxon>
        <taxon>Chlorophyta</taxon>
        <taxon>core chlorophytes</taxon>
        <taxon>Trebouxiophyceae</taxon>
        <taxon>Trebouxiophyceae incertae sedis</taxon>
        <taxon>Coccomyxaceae</taxon>
        <taxon>Coccomyxa</taxon>
    </lineage>
</organism>
<evidence type="ECO:0000256" key="8">
    <source>
        <dbReference type="ARBA" id="ARBA00023274"/>
    </source>
</evidence>
<evidence type="ECO:0000256" key="7">
    <source>
        <dbReference type="ARBA" id="ARBA00023135"/>
    </source>
</evidence>
<dbReference type="InterPro" id="IPR031545">
    <property type="entry name" value="SRP72_TPR-like"/>
</dbReference>
<dbReference type="Pfam" id="PF08492">
    <property type="entry name" value="SRP72"/>
    <property type="match status" value="1"/>
</dbReference>
<gene>
    <name evidence="13" type="ORF">WJX75_002041</name>
</gene>
<keyword evidence="5 9" id="KW-0963">Cytoplasm</keyword>
<dbReference type="PANTHER" id="PTHR14094">
    <property type="entry name" value="SIGNAL RECOGNITION PARTICLE 72"/>
    <property type="match status" value="1"/>
</dbReference>
<dbReference type="Pfam" id="PF13181">
    <property type="entry name" value="TPR_8"/>
    <property type="match status" value="1"/>
</dbReference>
<evidence type="ECO:0000256" key="6">
    <source>
        <dbReference type="ARBA" id="ARBA00022824"/>
    </source>
</evidence>
<evidence type="ECO:0000313" key="14">
    <source>
        <dbReference type="Proteomes" id="UP001491310"/>
    </source>
</evidence>
<proteinExistence type="inferred from homology"/>
<keyword evidence="7 9" id="KW-0733">Signal recognition particle</keyword>
<evidence type="ECO:0000256" key="1">
    <source>
        <dbReference type="ARBA" id="ARBA00004240"/>
    </source>
</evidence>
<comment type="function">
    <text evidence="9">Component of the signal recognition particle (SRP) complex, a ribonucleoprotein complex that mediates the cotranslational targeting of secretory and membrane proteins to the endoplasmic reticulum (ER).</text>
</comment>
<evidence type="ECO:0000313" key="13">
    <source>
        <dbReference type="EMBL" id="KAK9908732.1"/>
    </source>
</evidence>
<feature type="compositionally biased region" description="Basic residues" evidence="11">
    <location>
        <begin position="572"/>
        <end position="581"/>
    </location>
</feature>
<protein>
    <recommendedName>
        <fullName evidence="4 9">Signal recognition particle subunit SRP72</fullName>
    </recommendedName>
</protein>
<keyword evidence="8 9" id="KW-0687">Ribonucleoprotein</keyword>
<evidence type="ECO:0000256" key="4">
    <source>
        <dbReference type="ARBA" id="ARBA00018350"/>
    </source>
</evidence>
<dbReference type="InterPro" id="IPR013699">
    <property type="entry name" value="Signal_recog_part_SRP72_RNA-bd"/>
</dbReference>
<reference evidence="13 14" key="1">
    <citation type="journal article" date="2024" name="Nat. Commun.">
        <title>Phylogenomics reveals the evolutionary origins of lichenization in chlorophyte algae.</title>
        <authorList>
            <person name="Puginier C."/>
            <person name="Libourel C."/>
            <person name="Otte J."/>
            <person name="Skaloud P."/>
            <person name="Haon M."/>
            <person name="Grisel S."/>
            <person name="Petersen M."/>
            <person name="Berrin J.G."/>
            <person name="Delaux P.M."/>
            <person name="Dal Grande F."/>
            <person name="Keller J."/>
        </authorList>
    </citation>
    <scope>NUCLEOTIDE SEQUENCE [LARGE SCALE GENOMIC DNA]</scope>
    <source>
        <strain evidence="13 14">SAG 216-7</strain>
    </source>
</reference>
<dbReference type="InterPro" id="IPR019734">
    <property type="entry name" value="TPR_rpt"/>
</dbReference>
<name>A0ABR2YPC3_9CHLO</name>
<dbReference type="EMBL" id="JALJOT010000007">
    <property type="protein sequence ID" value="KAK9908732.1"/>
    <property type="molecule type" value="Genomic_DNA"/>
</dbReference>
<dbReference type="SUPFAM" id="SSF48452">
    <property type="entry name" value="TPR-like"/>
    <property type="match status" value="2"/>
</dbReference>
<feature type="region of interest" description="Disordered" evidence="11">
    <location>
        <begin position="545"/>
        <end position="667"/>
    </location>
</feature>
<comment type="subcellular location">
    <subcellularLocation>
        <location evidence="2 9">Cytoplasm</location>
    </subcellularLocation>
    <subcellularLocation>
        <location evidence="1">Endoplasmic reticulum</location>
    </subcellularLocation>
</comment>
<accession>A0ABR2YPC3</accession>
<dbReference type="PANTHER" id="PTHR14094:SF9">
    <property type="entry name" value="SIGNAL RECOGNITION PARTICLE SUBUNIT SRP72"/>
    <property type="match status" value="1"/>
</dbReference>
<dbReference type="PROSITE" id="PS50005">
    <property type="entry name" value="TPR"/>
    <property type="match status" value="1"/>
</dbReference>
<evidence type="ECO:0000256" key="3">
    <source>
        <dbReference type="ARBA" id="ARBA00007676"/>
    </source>
</evidence>
<evidence type="ECO:0000256" key="10">
    <source>
        <dbReference type="PROSITE-ProRule" id="PRU00339"/>
    </source>
</evidence>
<evidence type="ECO:0000256" key="2">
    <source>
        <dbReference type="ARBA" id="ARBA00004496"/>
    </source>
</evidence>
<comment type="caution">
    <text evidence="13">The sequence shown here is derived from an EMBL/GenBank/DDBJ whole genome shotgun (WGS) entry which is preliminary data.</text>
</comment>
<keyword evidence="10" id="KW-0802">TPR repeat</keyword>
<dbReference type="InterPro" id="IPR011990">
    <property type="entry name" value="TPR-like_helical_dom_sf"/>
</dbReference>
<feature type="domain" description="Signal recognition particle SRP72 subunit RNA-binding" evidence="12">
    <location>
        <begin position="559"/>
        <end position="611"/>
    </location>
</feature>
<evidence type="ECO:0000259" key="12">
    <source>
        <dbReference type="Pfam" id="PF08492"/>
    </source>
</evidence>
<dbReference type="Pfam" id="PF17004">
    <property type="entry name" value="SRP_TPR_like"/>
    <property type="match status" value="1"/>
</dbReference>
<evidence type="ECO:0000256" key="5">
    <source>
        <dbReference type="ARBA" id="ARBA00022490"/>
    </source>
</evidence>
<evidence type="ECO:0000256" key="9">
    <source>
        <dbReference type="PIRNR" id="PIRNR038922"/>
    </source>
</evidence>
<dbReference type="Proteomes" id="UP001491310">
    <property type="component" value="Unassembled WGS sequence"/>
</dbReference>
<sequence>MAEASPDSQLESYFTRLDVQLKKSQFKKALKLVDEILAISAGDKDAVQSKVVALIELSRFDEAVDAIDSNNTAGDLAFEKAYSLFRLGNFTDALAALQAGSTSQQVAKLQLEAQLYYRMGRNGDAIRIYHQLFKDHKISSLELRTNVLAAYVSGDRAHEVPAVMEAMKISSKDSFEIAFNTACGLIAAGDFTHAQRELEHASRLGRETLLDEELTEEQVEEELAPVTVQLAYTAAQLGRTEEALTTYEGVVKDGVEDDAVIAVASNNWVAERLASEGDAAPKKLCVELLKKFEGFFEKGRELRMKTSLERRLSQAQKEVMYANYALLLLLAGRNDAAREITTFLMKWAPESEHVLLVVAAMLARDGKLDEATSLLASSSATGCALMRAQLAVGAGDLQQALEALQQIGDVAWLKRPAAVATQIAFLEAVDDVDSARKLLKDAIAAQKAGKAGKAKPGKEEVLAEAFLFQSLAKLQLKAGEIAEAVKSYEQAVKLAGKSAPGVYKLMGQLARRSAAGTRVAVEQLQSSLPPVESLPAQKIDELEDAAAGSWAARRRAAEGTAQKAGEDAEQRQKKKRKRRVRLPKDFDPANPGPMPNPERWLPKWQRSDFKKKRTRRKEKEAVKGSQGAGRVDEALDRSNVVTEDVAEGSAAAPRGSGSQRNKKKGRR</sequence>
<dbReference type="Gene3D" id="1.25.40.10">
    <property type="entry name" value="Tetratricopeptide repeat domain"/>
    <property type="match status" value="2"/>
</dbReference>
<keyword evidence="14" id="KW-1185">Reference proteome</keyword>
<comment type="similarity">
    <text evidence="3 9">Belongs to the SRP72 family.</text>
</comment>
<dbReference type="PIRSF" id="PIRSF038922">
    <property type="entry name" value="SRP72"/>
    <property type="match status" value="1"/>
</dbReference>
<dbReference type="InterPro" id="IPR026270">
    <property type="entry name" value="SRP72"/>
</dbReference>
<feature type="repeat" description="TPR" evidence="10">
    <location>
        <begin position="465"/>
        <end position="498"/>
    </location>
</feature>